<dbReference type="GO" id="GO:0005886">
    <property type="term" value="C:plasma membrane"/>
    <property type="evidence" value="ECO:0007669"/>
    <property type="project" value="TreeGrafter"/>
</dbReference>
<feature type="compositionally biased region" description="Basic and acidic residues" evidence="6">
    <location>
        <begin position="413"/>
        <end position="424"/>
    </location>
</feature>
<accession>A0A0G4HQS8</accession>
<feature type="region of interest" description="Disordered" evidence="6">
    <location>
        <begin position="663"/>
        <end position="684"/>
    </location>
</feature>
<dbReference type="CDD" id="cd17546">
    <property type="entry name" value="REC_hyHK_CKI1_RcsC-like"/>
    <property type="match status" value="1"/>
</dbReference>
<feature type="compositionally biased region" description="Basic and acidic residues" evidence="6">
    <location>
        <begin position="152"/>
        <end position="167"/>
    </location>
</feature>
<dbReference type="SUPFAM" id="SSF55874">
    <property type="entry name" value="ATPase domain of HSP90 chaperone/DNA topoisomerase II/histidine kinase"/>
    <property type="match status" value="1"/>
</dbReference>
<dbReference type="SMART" id="SM00387">
    <property type="entry name" value="HATPase_c"/>
    <property type="match status" value="1"/>
</dbReference>
<dbReference type="Gene3D" id="3.40.50.2300">
    <property type="match status" value="1"/>
</dbReference>
<dbReference type="GO" id="GO:0009927">
    <property type="term" value="F:histidine phosphotransfer kinase activity"/>
    <property type="evidence" value="ECO:0007669"/>
    <property type="project" value="TreeGrafter"/>
</dbReference>
<dbReference type="InterPro" id="IPR004358">
    <property type="entry name" value="Sig_transdc_His_kin-like_C"/>
</dbReference>
<proteinExistence type="predicted"/>
<dbReference type="PRINTS" id="PR00344">
    <property type="entry name" value="BCTRLSENSOR"/>
</dbReference>
<feature type="region of interest" description="Disordered" evidence="6">
    <location>
        <begin position="147"/>
        <end position="173"/>
    </location>
</feature>
<dbReference type="PROSITE" id="PS50109">
    <property type="entry name" value="HIS_KIN"/>
    <property type="match status" value="1"/>
</dbReference>
<dbReference type="AlphaFoldDB" id="A0A0G4HQS8"/>
<feature type="domain" description="Response regulatory" evidence="8">
    <location>
        <begin position="565"/>
        <end position="731"/>
    </location>
</feature>
<evidence type="ECO:0000256" key="3">
    <source>
        <dbReference type="ARBA" id="ARBA00022679"/>
    </source>
</evidence>
<dbReference type="InterPro" id="IPR003594">
    <property type="entry name" value="HATPase_dom"/>
</dbReference>
<keyword evidence="3" id="KW-0808">Transferase</keyword>
<dbReference type="GO" id="GO:0000155">
    <property type="term" value="F:phosphorelay sensor kinase activity"/>
    <property type="evidence" value="ECO:0007669"/>
    <property type="project" value="TreeGrafter"/>
</dbReference>
<evidence type="ECO:0000256" key="6">
    <source>
        <dbReference type="SAM" id="MobiDB-lite"/>
    </source>
</evidence>
<feature type="compositionally biased region" description="Basic and acidic residues" evidence="6">
    <location>
        <begin position="389"/>
        <end position="405"/>
    </location>
</feature>
<dbReference type="InterPro" id="IPR001789">
    <property type="entry name" value="Sig_transdc_resp-reg_receiver"/>
</dbReference>
<evidence type="ECO:0000256" key="5">
    <source>
        <dbReference type="PROSITE-ProRule" id="PRU00169"/>
    </source>
</evidence>
<evidence type="ECO:0000259" key="8">
    <source>
        <dbReference type="PROSITE" id="PS50110"/>
    </source>
</evidence>
<dbReference type="Pfam" id="PF02518">
    <property type="entry name" value="HATPase_c"/>
    <property type="match status" value="1"/>
</dbReference>
<evidence type="ECO:0000256" key="2">
    <source>
        <dbReference type="ARBA" id="ARBA00012438"/>
    </source>
</evidence>
<dbReference type="Pfam" id="PF00072">
    <property type="entry name" value="Response_reg"/>
    <property type="match status" value="1"/>
</dbReference>
<keyword evidence="5" id="KW-0597">Phosphoprotein</keyword>
<feature type="compositionally biased region" description="Basic and acidic residues" evidence="6">
    <location>
        <begin position="495"/>
        <end position="529"/>
    </location>
</feature>
<organism evidence="9">
    <name type="scientific">Chromera velia CCMP2878</name>
    <dbReference type="NCBI Taxonomy" id="1169474"/>
    <lineage>
        <taxon>Eukaryota</taxon>
        <taxon>Sar</taxon>
        <taxon>Alveolata</taxon>
        <taxon>Colpodellida</taxon>
        <taxon>Chromeraceae</taxon>
        <taxon>Chromera</taxon>
    </lineage>
</organism>
<comment type="catalytic activity">
    <reaction evidence="1">
        <text>ATP + protein L-histidine = ADP + protein N-phospho-L-histidine.</text>
        <dbReference type="EC" id="2.7.13.3"/>
    </reaction>
</comment>
<dbReference type="SUPFAM" id="SSF52172">
    <property type="entry name" value="CheY-like"/>
    <property type="match status" value="1"/>
</dbReference>
<dbReference type="EC" id="2.7.13.3" evidence="2"/>
<feature type="compositionally biased region" description="Low complexity" evidence="6">
    <location>
        <begin position="374"/>
        <end position="387"/>
    </location>
</feature>
<protein>
    <recommendedName>
        <fullName evidence="2">histidine kinase</fullName>
        <ecNumber evidence="2">2.7.13.3</ecNumber>
    </recommendedName>
</protein>
<dbReference type="InterPro" id="IPR005467">
    <property type="entry name" value="His_kinase_dom"/>
</dbReference>
<dbReference type="VEuPathDB" id="CryptoDB:Cvel_30308"/>
<feature type="compositionally biased region" description="Low complexity" evidence="6">
    <location>
        <begin position="432"/>
        <end position="452"/>
    </location>
</feature>
<dbReference type="PANTHER" id="PTHR43047">
    <property type="entry name" value="TWO-COMPONENT HISTIDINE PROTEIN KINASE"/>
    <property type="match status" value="1"/>
</dbReference>
<dbReference type="SMART" id="SM00448">
    <property type="entry name" value="REC"/>
    <property type="match status" value="1"/>
</dbReference>
<dbReference type="EMBL" id="CDMZ01003504">
    <property type="protein sequence ID" value="CEM46638.1"/>
    <property type="molecule type" value="Genomic_DNA"/>
</dbReference>
<name>A0A0G4HQS8_9ALVE</name>
<dbReference type="PANTHER" id="PTHR43047:SF69">
    <property type="entry name" value="HISTIDINE KINASE CONTAINING CHEY-HOMOLOGOUS RECEIVER DOMAIN-RELATED"/>
    <property type="match status" value="1"/>
</dbReference>
<dbReference type="PROSITE" id="PS50110">
    <property type="entry name" value="RESPONSE_REGULATORY"/>
    <property type="match status" value="1"/>
</dbReference>
<evidence type="ECO:0000313" key="9">
    <source>
        <dbReference type="EMBL" id="CEM46638.1"/>
    </source>
</evidence>
<gene>
    <name evidence="9" type="ORF">Cvel_30308</name>
</gene>
<dbReference type="InterPro" id="IPR011006">
    <property type="entry name" value="CheY-like_superfamily"/>
</dbReference>
<dbReference type="InterPro" id="IPR036890">
    <property type="entry name" value="HATPase_C_sf"/>
</dbReference>
<dbReference type="Gene3D" id="3.30.565.10">
    <property type="entry name" value="Histidine kinase-like ATPase, C-terminal domain"/>
    <property type="match status" value="1"/>
</dbReference>
<sequence>MLGGKFDKMSEVCNDVLQLEKLVKGGFAFVFRSADVAAWLEEQAGNSRGALKRGVDFVFEGLKSTVSVCVPVVKRENGKQSGQAGESSERVREGGTLLAVADFLRLEQVISNFVTIASKSSVSGKVQLHADLRDVASEEMKCLESLLQTSKTSDEEKTTGREKKKPNDVPSESVPSPFLSPFFIVFCVLCSALGFVTERLFLILLSKSGSNSKQADMPGGKGRPEDPVGAQLQKQWVAAMTELIDLEEASAKRSAERRLSASLKESEKEKKKPCHILRWAVLEVAVSSTGAALDPEEVAHLFKPYAQVRAGDLQNGGGSGLGLSIARGFVEAHGGGQIGAVSDGIGMGSRFFFKHFVPLFTSYSSTGTASRVHSSLSGGVSPSLSPVPFDRHEGENEKEQKKGDRALGQTGGEGEKTEDKESRRVSHKRPSSSEAAVSESSFGESPSPSQSQYQRESLADPGRSTQSSPTGRGRRHGTPRRCSLEAQALAVLFQEDSKEKEKERDEGNRGEQSDQQREEVKAETGEVQEKPPQSADSVSGMTPHAAPTPVRRLFEQEAPGAVTADVLLVDDDKFCLMAGGAAIRRLGYSVAVAEDGEEAIDLIVRKRGSFPLVLMDNSMPKIKGPEATREIMNYFRTRQKETKSVEVKKPSVYDTEQDALLNEAAPLSEKMSPSEGRGEGREDSQLVPLILGCTGETCDSVADQFKASGAGGTLHKPSTATKLAEVLSQIRKA</sequence>
<dbReference type="PhylomeDB" id="A0A0G4HQS8"/>
<evidence type="ECO:0000256" key="4">
    <source>
        <dbReference type="ARBA" id="ARBA00022777"/>
    </source>
</evidence>
<evidence type="ECO:0000259" key="7">
    <source>
        <dbReference type="PROSITE" id="PS50109"/>
    </source>
</evidence>
<evidence type="ECO:0000256" key="1">
    <source>
        <dbReference type="ARBA" id="ARBA00000085"/>
    </source>
</evidence>
<feature type="modified residue" description="4-aspartylphosphate" evidence="5">
    <location>
        <position position="616"/>
    </location>
</feature>
<feature type="region of interest" description="Disordered" evidence="6">
    <location>
        <begin position="368"/>
        <end position="546"/>
    </location>
</feature>
<keyword evidence="4" id="KW-0418">Kinase</keyword>
<feature type="domain" description="Histidine kinase" evidence="7">
    <location>
        <begin position="282"/>
        <end position="359"/>
    </location>
</feature>
<reference evidence="9" key="1">
    <citation type="submission" date="2014-11" db="EMBL/GenBank/DDBJ databases">
        <authorList>
            <person name="Otto D Thomas"/>
            <person name="Naeem Raeece"/>
        </authorList>
    </citation>
    <scope>NUCLEOTIDE SEQUENCE</scope>
</reference>